<feature type="domain" description="ABC transmembrane type-1" evidence="8">
    <location>
        <begin position="68"/>
        <end position="281"/>
    </location>
</feature>
<keyword evidence="2 7" id="KW-0813">Transport</keyword>
<evidence type="ECO:0000259" key="8">
    <source>
        <dbReference type="PROSITE" id="PS50928"/>
    </source>
</evidence>
<keyword evidence="5 7" id="KW-1133">Transmembrane helix</keyword>
<feature type="transmembrane region" description="Helical" evidence="7">
    <location>
        <begin position="72"/>
        <end position="93"/>
    </location>
</feature>
<dbReference type="PANTHER" id="PTHR30193:SF37">
    <property type="entry name" value="INNER MEMBRANE ABC TRANSPORTER PERMEASE PROTEIN YCJO"/>
    <property type="match status" value="1"/>
</dbReference>
<dbReference type="Pfam" id="PF00528">
    <property type="entry name" value="BPD_transp_1"/>
    <property type="match status" value="1"/>
</dbReference>
<dbReference type="RefSeq" id="WP_118326976.1">
    <property type="nucleotide sequence ID" value="NZ_QSAZ01000010.1"/>
</dbReference>
<comment type="caution">
    <text evidence="9">The sequence shown here is derived from an EMBL/GenBank/DDBJ whole genome shotgun (WGS) entry which is preliminary data.</text>
</comment>
<dbReference type="Proteomes" id="UP000283683">
    <property type="component" value="Unassembled WGS sequence"/>
</dbReference>
<name>A0A413DK96_9FIRM</name>
<feature type="transmembrane region" description="Helical" evidence="7">
    <location>
        <begin position="7"/>
        <end position="29"/>
    </location>
</feature>
<keyword evidence="6 7" id="KW-0472">Membrane</keyword>
<proteinExistence type="inferred from homology"/>
<evidence type="ECO:0000256" key="6">
    <source>
        <dbReference type="ARBA" id="ARBA00023136"/>
    </source>
</evidence>
<keyword evidence="3" id="KW-1003">Cell membrane</keyword>
<feature type="transmembrane region" description="Helical" evidence="7">
    <location>
        <begin position="154"/>
        <end position="177"/>
    </location>
</feature>
<accession>A0A413DK96</accession>
<dbReference type="GO" id="GO:0005886">
    <property type="term" value="C:plasma membrane"/>
    <property type="evidence" value="ECO:0007669"/>
    <property type="project" value="UniProtKB-SubCell"/>
</dbReference>
<dbReference type="InterPro" id="IPR051393">
    <property type="entry name" value="ABC_transporter_permease"/>
</dbReference>
<reference evidence="9 10" key="1">
    <citation type="submission" date="2018-08" db="EMBL/GenBank/DDBJ databases">
        <title>A genome reference for cultivated species of the human gut microbiota.</title>
        <authorList>
            <person name="Zou Y."/>
            <person name="Xue W."/>
            <person name="Luo G."/>
        </authorList>
    </citation>
    <scope>NUCLEOTIDE SEQUENCE [LARGE SCALE GENOMIC DNA]</scope>
    <source>
        <strain evidence="9 10">AF06-19</strain>
    </source>
</reference>
<comment type="similarity">
    <text evidence="7">Belongs to the binding-protein-dependent transport system permease family.</text>
</comment>
<evidence type="ECO:0000313" key="9">
    <source>
        <dbReference type="EMBL" id="RGW86465.1"/>
    </source>
</evidence>
<dbReference type="CDD" id="cd06261">
    <property type="entry name" value="TM_PBP2"/>
    <property type="match status" value="1"/>
</dbReference>
<dbReference type="GO" id="GO:0055085">
    <property type="term" value="P:transmembrane transport"/>
    <property type="evidence" value="ECO:0007669"/>
    <property type="project" value="InterPro"/>
</dbReference>
<dbReference type="SUPFAM" id="SSF161098">
    <property type="entry name" value="MetI-like"/>
    <property type="match status" value="1"/>
</dbReference>
<dbReference type="InterPro" id="IPR035906">
    <property type="entry name" value="MetI-like_sf"/>
</dbReference>
<evidence type="ECO:0000256" key="7">
    <source>
        <dbReference type="RuleBase" id="RU363032"/>
    </source>
</evidence>
<organism evidence="9 10">
    <name type="scientific">Agathobacter rectalis</name>
    <dbReference type="NCBI Taxonomy" id="39491"/>
    <lineage>
        <taxon>Bacteria</taxon>
        <taxon>Bacillati</taxon>
        <taxon>Bacillota</taxon>
        <taxon>Clostridia</taxon>
        <taxon>Lachnospirales</taxon>
        <taxon>Lachnospiraceae</taxon>
        <taxon>Agathobacter</taxon>
    </lineage>
</organism>
<evidence type="ECO:0000256" key="5">
    <source>
        <dbReference type="ARBA" id="ARBA00022989"/>
    </source>
</evidence>
<evidence type="ECO:0000256" key="2">
    <source>
        <dbReference type="ARBA" id="ARBA00022448"/>
    </source>
</evidence>
<comment type="subcellular location">
    <subcellularLocation>
        <location evidence="1 7">Cell membrane</location>
        <topology evidence="1 7">Multi-pass membrane protein</topology>
    </subcellularLocation>
</comment>
<evidence type="ECO:0000256" key="1">
    <source>
        <dbReference type="ARBA" id="ARBA00004651"/>
    </source>
</evidence>
<feature type="transmembrane region" description="Helical" evidence="7">
    <location>
        <begin position="263"/>
        <end position="280"/>
    </location>
</feature>
<dbReference type="InterPro" id="IPR000515">
    <property type="entry name" value="MetI-like"/>
</dbReference>
<evidence type="ECO:0000256" key="3">
    <source>
        <dbReference type="ARBA" id="ARBA00022475"/>
    </source>
</evidence>
<gene>
    <name evidence="9" type="ORF">DWV45_10870</name>
</gene>
<protein>
    <submittedName>
        <fullName evidence="9">Sugar ABC transporter permease</fullName>
    </submittedName>
</protein>
<dbReference type="PANTHER" id="PTHR30193">
    <property type="entry name" value="ABC TRANSPORTER PERMEASE PROTEIN"/>
    <property type="match status" value="1"/>
</dbReference>
<evidence type="ECO:0000313" key="10">
    <source>
        <dbReference type="Proteomes" id="UP000283683"/>
    </source>
</evidence>
<evidence type="ECO:0000256" key="4">
    <source>
        <dbReference type="ARBA" id="ARBA00022692"/>
    </source>
</evidence>
<keyword evidence="4 7" id="KW-0812">Transmembrane</keyword>
<dbReference type="AlphaFoldDB" id="A0A413DK96"/>
<sequence length="289" mass="32066">MKLKKELPYLGFILPAFIVYTLLIMFPLLQALGLSLTDWKGVSLDNLHFVGLQNYIDVFYDKQIRLSILNTIIYALFVPAIITVLAIPLSAALNSGMKTKNFQRAAFFFPSVPSALVIGFLWSYIMSPLSYGLLNRVVEFFGGKPVLWLANPKMAMVSVIFVSVWSQLGWHACIYLAQLQSISSDLYEAARIDGANGLQLFFKITVPQLKPAMVTSIMLLMISSLKVFDLPFALTGGGPGYSTTMISQVIIQRGFTDKMYGRSMASAIIFFIFVAVITVIQQKAGEEKA</sequence>
<dbReference type="EMBL" id="QSAZ01000010">
    <property type="protein sequence ID" value="RGW86465.1"/>
    <property type="molecule type" value="Genomic_DNA"/>
</dbReference>
<feature type="transmembrane region" description="Helical" evidence="7">
    <location>
        <begin position="105"/>
        <end position="125"/>
    </location>
</feature>
<dbReference type="Gene3D" id="1.10.3720.10">
    <property type="entry name" value="MetI-like"/>
    <property type="match status" value="1"/>
</dbReference>
<dbReference type="PROSITE" id="PS50928">
    <property type="entry name" value="ABC_TM1"/>
    <property type="match status" value="1"/>
</dbReference>